<dbReference type="RefSeq" id="WP_039395948.1">
    <property type="nucleotide sequence ID" value="NZ_CABPRX010000001.1"/>
</dbReference>
<keyword evidence="2" id="KW-1185">Reference proteome</keyword>
<evidence type="ECO:0000313" key="2">
    <source>
        <dbReference type="Proteomes" id="UP000215126"/>
    </source>
</evidence>
<organism evidence="1 2">
    <name type="scientific">Pandoraea sputorum</name>
    <dbReference type="NCBI Taxonomy" id="93222"/>
    <lineage>
        <taxon>Bacteria</taxon>
        <taxon>Pseudomonadati</taxon>
        <taxon>Pseudomonadota</taxon>
        <taxon>Betaproteobacteria</taxon>
        <taxon>Burkholderiales</taxon>
        <taxon>Burkholderiaceae</taxon>
        <taxon>Pandoraea</taxon>
    </lineage>
</organism>
<dbReference type="EMBL" id="LT906435">
    <property type="protein sequence ID" value="SNU82062.1"/>
    <property type="molecule type" value="Genomic_DNA"/>
</dbReference>
<name>A0A239SA29_9BURK</name>
<proteinExistence type="predicted"/>
<dbReference type="STRING" id="93222.NA29_08215"/>
<accession>A0A239SA29</accession>
<reference evidence="1 2" key="1">
    <citation type="submission" date="2017-06" db="EMBL/GenBank/DDBJ databases">
        <authorList>
            <consortium name="Pathogen Informatics"/>
        </authorList>
    </citation>
    <scope>NUCLEOTIDE SEQUENCE [LARGE SCALE GENOMIC DNA]</scope>
    <source>
        <strain evidence="1 2">NCTC13161</strain>
    </source>
</reference>
<dbReference type="AlphaFoldDB" id="A0A239SA29"/>
<protein>
    <submittedName>
        <fullName evidence="1">Uncharacterized protein</fullName>
    </submittedName>
</protein>
<dbReference type="GeneID" id="88093471"/>
<evidence type="ECO:0000313" key="1">
    <source>
        <dbReference type="EMBL" id="SNU82062.1"/>
    </source>
</evidence>
<gene>
    <name evidence="1" type="ORF">SAMEA4530655_00784</name>
</gene>
<dbReference type="Proteomes" id="UP000215126">
    <property type="component" value="Chromosome 1"/>
</dbReference>
<sequence length="413" mass="45569">MPHIPETIGQKPLSFDAPDQSLRANRIDLLKSFTRLFKDDGCPEDKVIDDFMRDFEHTKLLNEVLGDMPEAKRKEVLRGAARCHVASFGRGRDFLAVRNQLHLVGQDCVTLFGTLPASLRQTMLAHAYVGDRGQIVLESPDVGLSIPLGRTLLGNGDGALTTHEVRELLMFPENACHWRLEIFSAKLRHFSEGALDAESCHVWVDLIDRYIDGKPIVEFSEDKGVLEALAYTLKKLAERASVLERREEFPISRMLTNSAEAYFLAQDHPACGAALLTLATFYARKLESDLAAGASTLAASVLARDALQRWEDGRYGSAIGSYGMAMGAYTGSGVLQGIRSAPLAPRSGVVDEIVPLPTLVEHTSQSDFEAAWDGRWETTKGVRSQSVLDLRVLEIERRFAKLTAKPSESNTSN</sequence>
<dbReference type="OrthoDB" id="8936910at2"/>